<protein>
    <submittedName>
        <fullName evidence="5">AsnC family transcriptional regulator</fullName>
    </submittedName>
</protein>
<keyword evidence="6" id="KW-1185">Reference proteome</keyword>
<dbReference type="InterPro" id="IPR036390">
    <property type="entry name" value="WH_DNA-bd_sf"/>
</dbReference>
<dbReference type="InterPro" id="IPR036388">
    <property type="entry name" value="WH-like_DNA-bd_sf"/>
</dbReference>
<feature type="domain" description="HTH asnC-type" evidence="4">
    <location>
        <begin position="7"/>
        <end position="68"/>
    </location>
</feature>
<dbReference type="InterPro" id="IPR000485">
    <property type="entry name" value="AsnC-type_HTH_dom"/>
</dbReference>
<dbReference type="InterPro" id="IPR019887">
    <property type="entry name" value="Tscrpt_reg_AsnC/Lrp_C"/>
</dbReference>
<keyword evidence="3" id="KW-0804">Transcription</keyword>
<gene>
    <name evidence="5" type="ORF">GCM10010082_29530</name>
</gene>
<dbReference type="PRINTS" id="PR00033">
    <property type="entry name" value="HTHASNC"/>
</dbReference>
<dbReference type="RefSeq" id="WP_189519597.1">
    <property type="nucleotide sequence ID" value="NZ_BMZM01000004.1"/>
</dbReference>
<accession>A0ABQ3FPV9</accession>
<dbReference type="SMART" id="SM00344">
    <property type="entry name" value="HTH_ASNC"/>
    <property type="match status" value="1"/>
</dbReference>
<dbReference type="Pfam" id="PF01037">
    <property type="entry name" value="AsnC_trans_reg"/>
    <property type="match status" value="1"/>
</dbReference>
<dbReference type="SUPFAM" id="SSF54909">
    <property type="entry name" value="Dimeric alpha+beta barrel"/>
    <property type="match status" value="1"/>
</dbReference>
<dbReference type="CDD" id="cd00090">
    <property type="entry name" value="HTH_ARSR"/>
    <property type="match status" value="1"/>
</dbReference>
<dbReference type="PROSITE" id="PS50956">
    <property type="entry name" value="HTH_ASNC_2"/>
    <property type="match status" value="1"/>
</dbReference>
<evidence type="ECO:0000256" key="2">
    <source>
        <dbReference type="ARBA" id="ARBA00023125"/>
    </source>
</evidence>
<organism evidence="5 6">
    <name type="scientific">Kushneria pakistanensis</name>
    <dbReference type="NCBI Taxonomy" id="1508770"/>
    <lineage>
        <taxon>Bacteria</taxon>
        <taxon>Pseudomonadati</taxon>
        <taxon>Pseudomonadota</taxon>
        <taxon>Gammaproteobacteria</taxon>
        <taxon>Oceanospirillales</taxon>
        <taxon>Halomonadaceae</taxon>
        <taxon>Kushneria</taxon>
    </lineage>
</organism>
<keyword evidence="2" id="KW-0238">DNA-binding</keyword>
<proteinExistence type="predicted"/>
<comment type="caution">
    <text evidence="5">The sequence shown here is derived from an EMBL/GenBank/DDBJ whole genome shotgun (WGS) entry which is preliminary data.</text>
</comment>
<dbReference type="InterPro" id="IPR019885">
    <property type="entry name" value="Tscrpt_reg_HTH_AsnC-type_CS"/>
</dbReference>
<dbReference type="InterPro" id="IPR019888">
    <property type="entry name" value="Tscrpt_reg_AsnC-like"/>
</dbReference>
<evidence type="ECO:0000313" key="5">
    <source>
        <dbReference type="EMBL" id="GHC33061.1"/>
    </source>
</evidence>
<evidence type="ECO:0000313" key="6">
    <source>
        <dbReference type="Proteomes" id="UP000604243"/>
    </source>
</evidence>
<dbReference type="Gene3D" id="1.10.10.10">
    <property type="entry name" value="Winged helix-like DNA-binding domain superfamily/Winged helix DNA-binding domain"/>
    <property type="match status" value="1"/>
</dbReference>
<dbReference type="InterPro" id="IPR011991">
    <property type="entry name" value="ArsR-like_HTH"/>
</dbReference>
<dbReference type="PANTHER" id="PTHR30154">
    <property type="entry name" value="LEUCINE-RESPONSIVE REGULATORY PROTEIN"/>
    <property type="match status" value="1"/>
</dbReference>
<reference evidence="6" key="1">
    <citation type="journal article" date="2019" name="Int. J. Syst. Evol. Microbiol.">
        <title>The Global Catalogue of Microorganisms (GCM) 10K type strain sequencing project: providing services to taxonomists for standard genome sequencing and annotation.</title>
        <authorList>
            <consortium name="The Broad Institute Genomics Platform"/>
            <consortium name="The Broad Institute Genome Sequencing Center for Infectious Disease"/>
            <person name="Wu L."/>
            <person name="Ma J."/>
        </authorList>
    </citation>
    <scope>NUCLEOTIDE SEQUENCE [LARGE SCALE GENOMIC DNA]</scope>
    <source>
        <strain evidence="6">KCTC 42082</strain>
    </source>
</reference>
<dbReference type="InterPro" id="IPR011008">
    <property type="entry name" value="Dimeric_a/b-barrel"/>
</dbReference>
<evidence type="ECO:0000256" key="3">
    <source>
        <dbReference type="ARBA" id="ARBA00023163"/>
    </source>
</evidence>
<dbReference type="EMBL" id="BMZM01000004">
    <property type="protein sequence ID" value="GHC33061.1"/>
    <property type="molecule type" value="Genomic_DNA"/>
</dbReference>
<dbReference type="Proteomes" id="UP000604243">
    <property type="component" value="Unassembled WGS sequence"/>
</dbReference>
<dbReference type="Gene3D" id="3.30.70.920">
    <property type="match status" value="1"/>
</dbReference>
<sequence length="154" mass="17470">MSLPSGLDKFDVALLERLQKDCLTPLRELSEAVNLSPATVQRRIQKLKESGHILANVAIVDPDKVDKRITVLVEVQADRIYSDDLDALKESFSGPEVQQCYYVTGEADFMLILLVPDMKAFEAICDRLFHHNPNVKWFRTMVVLDRVKATIDVL</sequence>
<name>A0ABQ3FPV9_9GAMM</name>
<dbReference type="PANTHER" id="PTHR30154:SF34">
    <property type="entry name" value="TRANSCRIPTIONAL REGULATOR AZLB"/>
    <property type="match status" value="1"/>
</dbReference>
<evidence type="ECO:0000259" key="4">
    <source>
        <dbReference type="PROSITE" id="PS50956"/>
    </source>
</evidence>
<dbReference type="PROSITE" id="PS00519">
    <property type="entry name" value="HTH_ASNC_1"/>
    <property type="match status" value="1"/>
</dbReference>
<dbReference type="Pfam" id="PF13404">
    <property type="entry name" value="HTH_AsnC-type"/>
    <property type="match status" value="1"/>
</dbReference>
<keyword evidence="1" id="KW-0805">Transcription regulation</keyword>
<dbReference type="SUPFAM" id="SSF46785">
    <property type="entry name" value="Winged helix' DNA-binding domain"/>
    <property type="match status" value="1"/>
</dbReference>
<evidence type="ECO:0000256" key="1">
    <source>
        <dbReference type="ARBA" id="ARBA00023015"/>
    </source>
</evidence>